<proteinExistence type="predicted"/>
<sequence length="256" mass="28147">MVYESESTDSDLDAPTMKRIDVQPVIEQIGGIIIDGSPRLMIASEQSLQAVKNKKWKEEEVQSEGKSPLKGKSPMEKNVAVTTPNLQEGGIPDVVTTDVNEVQAKEEEDEKRKSIKKPLDMMAVFGAEKNETDRGGSRAADGTGLRAFESKGLYFAHMHAGTHLFEVINQVVEAVEKRIEETSEKKVSGGVDWYGILGVIPLADEGTVKKQCRELALMLYPNKNKSIGADGTFKFVSEAWSLLSDKSKYLLNDGIV</sequence>
<evidence type="ECO:0000313" key="3">
    <source>
        <dbReference type="EMBL" id="WKA13115.1"/>
    </source>
</evidence>
<keyword evidence="4" id="KW-1185">Reference proteome</keyword>
<evidence type="ECO:0000256" key="1">
    <source>
        <dbReference type="SAM" id="MobiDB-lite"/>
    </source>
</evidence>
<reference evidence="3 4" key="1">
    <citation type="journal article" date="2023" name="Hortic Res">
        <title>The complete reference genome for grapevine (Vitis vinifera L.) genetics and breeding.</title>
        <authorList>
            <person name="Shi X."/>
            <person name="Cao S."/>
            <person name="Wang X."/>
            <person name="Huang S."/>
            <person name="Wang Y."/>
            <person name="Liu Z."/>
            <person name="Liu W."/>
            <person name="Leng X."/>
            <person name="Peng Y."/>
            <person name="Wang N."/>
            <person name="Wang Y."/>
            <person name="Ma Z."/>
            <person name="Xu X."/>
            <person name="Zhang F."/>
            <person name="Xue H."/>
            <person name="Zhong H."/>
            <person name="Wang Y."/>
            <person name="Zhang K."/>
            <person name="Velt A."/>
            <person name="Avia K."/>
            <person name="Holtgrawe D."/>
            <person name="Grimplet J."/>
            <person name="Matus J.T."/>
            <person name="Ware D."/>
            <person name="Wu X."/>
            <person name="Wang H."/>
            <person name="Liu C."/>
            <person name="Fang Y."/>
            <person name="Rustenholz C."/>
            <person name="Cheng Z."/>
            <person name="Xiao H."/>
            <person name="Zhou Y."/>
        </authorList>
    </citation>
    <scope>NUCLEOTIDE SEQUENCE [LARGE SCALE GENOMIC DNA]</scope>
    <source>
        <strain evidence="4">cv. Pinot noir / PN40024</strain>
        <tissue evidence="3">Leaf</tissue>
    </source>
</reference>
<dbReference type="Pfam" id="PF00226">
    <property type="entry name" value="DnaJ"/>
    <property type="match status" value="1"/>
</dbReference>
<dbReference type="InterPro" id="IPR001623">
    <property type="entry name" value="DnaJ_domain"/>
</dbReference>
<evidence type="ECO:0000259" key="2">
    <source>
        <dbReference type="PROSITE" id="PS50076"/>
    </source>
</evidence>
<dbReference type="Proteomes" id="UP001227230">
    <property type="component" value="Chromosome 19"/>
</dbReference>
<dbReference type="CDD" id="cd06257">
    <property type="entry name" value="DnaJ"/>
    <property type="match status" value="1"/>
</dbReference>
<dbReference type="PROSITE" id="PS50076">
    <property type="entry name" value="DNAJ_2"/>
    <property type="match status" value="1"/>
</dbReference>
<dbReference type="InterPro" id="IPR036869">
    <property type="entry name" value="J_dom_sf"/>
</dbReference>
<name>A0ABY9DZH7_VITVI</name>
<dbReference type="PRINTS" id="PR00625">
    <property type="entry name" value="JDOMAIN"/>
</dbReference>
<dbReference type="Gene3D" id="1.10.287.110">
    <property type="entry name" value="DnaJ domain"/>
    <property type="match status" value="1"/>
</dbReference>
<feature type="region of interest" description="Disordered" evidence="1">
    <location>
        <begin position="51"/>
        <end position="76"/>
    </location>
</feature>
<dbReference type="PANTHER" id="PTHR44137:SF32">
    <property type="entry name" value="DNAJ HEAT SHOCK AMINO-TERMINAL DOMAIN PROTEIN"/>
    <property type="match status" value="1"/>
</dbReference>
<organism evidence="3 4">
    <name type="scientific">Vitis vinifera</name>
    <name type="common">Grape</name>
    <dbReference type="NCBI Taxonomy" id="29760"/>
    <lineage>
        <taxon>Eukaryota</taxon>
        <taxon>Viridiplantae</taxon>
        <taxon>Streptophyta</taxon>
        <taxon>Embryophyta</taxon>
        <taxon>Tracheophyta</taxon>
        <taxon>Spermatophyta</taxon>
        <taxon>Magnoliopsida</taxon>
        <taxon>eudicotyledons</taxon>
        <taxon>Gunneridae</taxon>
        <taxon>Pentapetalae</taxon>
        <taxon>rosids</taxon>
        <taxon>Vitales</taxon>
        <taxon>Vitaceae</taxon>
        <taxon>Viteae</taxon>
        <taxon>Vitis</taxon>
    </lineage>
</organism>
<dbReference type="EMBL" id="CP126666">
    <property type="protein sequence ID" value="WKA13115.1"/>
    <property type="molecule type" value="Genomic_DNA"/>
</dbReference>
<feature type="domain" description="J" evidence="2">
    <location>
        <begin position="192"/>
        <end position="248"/>
    </location>
</feature>
<gene>
    <name evidence="3" type="ORF">VitviT2T_030447</name>
</gene>
<accession>A0ABY9DZH7</accession>
<protein>
    <recommendedName>
        <fullName evidence="2">J domain-containing protein</fullName>
    </recommendedName>
</protein>
<dbReference type="PANTHER" id="PTHR44137">
    <property type="entry name" value="BNAC03G44070D PROTEIN"/>
    <property type="match status" value="1"/>
</dbReference>
<dbReference type="SMART" id="SM00271">
    <property type="entry name" value="DnaJ"/>
    <property type="match status" value="1"/>
</dbReference>
<dbReference type="SUPFAM" id="SSF46565">
    <property type="entry name" value="Chaperone J-domain"/>
    <property type="match status" value="1"/>
</dbReference>
<evidence type="ECO:0000313" key="4">
    <source>
        <dbReference type="Proteomes" id="UP001227230"/>
    </source>
</evidence>